<dbReference type="PANTHER" id="PTHR30222:SF2">
    <property type="entry name" value="ABC TRANSPORTER SUBSTRATE-BINDING PROTEIN"/>
    <property type="match status" value="1"/>
</dbReference>
<dbReference type="EMBL" id="JAGGLB010000033">
    <property type="protein sequence ID" value="MBP1995404.1"/>
    <property type="molecule type" value="Genomic_DNA"/>
</dbReference>
<proteinExistence type="predicted"/>
<dbReference type="InterPro" id="IPR006059">
    <property type="entry name" value="SBP"/>
</dbReference>
<sequence length="356" mass="39889">MFNKMTGTFVLLALIMALTACGGKGDSASGTNSSNKELVVVSDGGHMTESQRQVIYKPFEEKYKVKIREVTPVDLSKLKAMVESGNVEWDVVDTDADFSLRGGNQGLLEKLDYTVIKKDDITPRFVNDYGIGAYLYYIPIAYSLTDFSEDHHPATWSEFWDTQKFPGKRSLWSNPLATLEQALVADGVEPDKLYPLDVDRAFKSLDKIKSSVSVWWKNGDQPAQTLIGGDASVATGYNGRLSNAKKEGAKIGIEYNQVTVLGDSWVIPKGSKNKELAMKFIAFATEAEQQANMSKINDIAPANMKSYDLLSDEDKKRLGLDRAEKSQIIINNEWWYENYDKVNARYQEWLLKNAQS</sequence>
<dbReference type="Gene3D" id="3.40.190.10">
    <property type="entry name" value="Periplasmic binding protein-like II"/>
    <property type="match status" value="2"/>
</dbReference>
<comment type="caution">
    <text evidence="3">The sequence shown here is derived from an EMBL/GenBank/DDBJ whole genome shotgun (WGS) entry which is preliminary data.</text>
</comment>
<organism evidence="3 4">
    <name type="scientific">Paenibacillus eucommiae</name>
    <dbReference type="NCBI Taxonomy" id="1355755"/>
    <lineage>
        <taxon>Bacteria</taxon>
        <taxon>Bacillati</taxon>
        <taxon>Bacillota</taxon>
        <taxon>Bacilli</taxon>
        <taxon>Bacillales</taxon>
        <taxon>Paenibacillaceae</taxon>
        <taxon>Paenibacillus</taxon>
    </lineage>
</organism>
<accession>A0ABS4J6D8</accession>
<dbReference type="PANTHER" id="PTHR30222">
    <property type="entry name" value="SPERMIDINE/PUTRESCINE-BINDING PERIPLASMIC PROTEIN"/>
    <property type="match status" value="1"/>
</dbReference>
<name>A0ABS4J6D8_9BACL</name>
<reference evidence="3 4" key="1">
    <citation type="submission" date="2021-03" db="EMBL/GenBank/DDBJ databases">
        <title>Genomic Encyclopedia of Type Strains, Phase IV (KMG-IV): sequencing the most valuable type-strain genomes for metagenomic binning, comparative biology and taxonomic classification.</title>
        <authorList>
            <person name="Goeker M."/>
        </authorList>
    </citation>
    <scope>NUCLEOTIDE SEQUENCE [LARGE SCALE GENOMIC DNA]</scope>
    <source>
        <strain evidence="3 4">DSM 26048</strain>
    </source>
</reference>
<dbReference type="RefSeq" id="WP_209977205.1">
    <property type="nucleotide sequence ID" value="NZ_JAGGLB010000033.1"/>
</dbReference>
<evidence type="ECO:0000313" key="3">
    <source>
        <dbReference type="EMBL" id="MBP1995404.1"/>
    </source>
</evidence>
<keyword evidence="1 2" id="KW-0732">Signal</keyword>
<dbReference type="SUPFAM" id="SSF53850">
    <property type="entry name" value="Periplasmic binding protein-like II"/>
    <property type="match status" value="1"/>
</dbReference>
<gene>
    <name evidence="3" type="ORF">J2Z66_007046</name>
</gene>
<protein>
    <submittedName>
        <fullName evidence="3">Spermidine/putrescine transport system substrate-binding protein</fullName>
    </submittedName>
</protein>
<evidence type="ECO:0000256" key="1">
    <source>
        <dbReference type="ARBA" id="ARBA00022729"/>
    </source>
</evidence>
<dbReference type="Pfam" id="PF13416">
    <property type="entry name" value="SBP_bac_8"/>
    <property type="match status" value="1"/>
</dbReference>
<keyword evidence="4" id="KW-1185">Reference proteome</keyword>
<feature type="chain" id="PRO_5045992603" evidence="2">
    <location>
        <begin position="23"/>
        <end position="356"/>
    </location>
</feature>
<feature type="signal peptide" evidence="2">
    <location>
        <begin position="1"/>
        <end position="22"/>
    </location>
</feature>
<evidence type="ECO:0000256" key="2">
    <source>
        <dbReference type="SAM" id="SignalP"/>
    </source>
</evidence>
<evidence type="ECO:0000313" key="4">
    <source>
        <dbReference type="Proteomes" id="UP001519287"/>
    </source>
</evidence>
<dbReference type="CDD" id="cd13589">
    <property type="entry name" value="PBP2_polyamine_RpCGA009"/>
    <property type="match status" value="1"/>
</dbReference>
<dbReference type="PROSITE" id="PS51257">
    <property type="entry name" value="PROKAR_LIPOPROTEIN"/>
    <property type="match status" value="1"/>
</dbReference>
<dbReference type="Proteomes" id="UP001519287">
    <property type="component" value="Unassembled WGS sequence"/>
</dbReference>